<evidence type="ECO:0000256" key="3">
    <source>
        <dbReference type="ARBA" id="ARBA00023136"/>
    </source>
</evidence>
<keyword evidence="1 4" id="KW-0812">Transmembrane</keyword>
<dbReference type="PANTHER" id="PTHR23121">
    <property type="entry name" value="SODIUM-DEPENDENT GLUCOSE TRANSPORTER 1"/>
    <property type="match status" value="1"/>
</dbReference>
<organism evidence="5 6">
    <name type="scientific">Leptotrombidium deliense</name>
    <dbReference type="NCBI Taxonomy" id="299467"/>
    <lineage>
        <taxon>Eukaryota</taxon>
        <taxon>Metazoa</taxon>
        <taxon>Ecdysozoa</taxon>
        <taxon>Arthropoda</taxon>
        <taxon>Chelicerata</taxon>
        <taxon>Arachnida</taxon>
        <taxon>Acari</taxon>
        <taxon>Acariformes</taxon>
        <taxon>Trombidiformes</taxon>
        <taxon>Prostigmata</taxon>
        <taxon>Anystina</taxon>
        <taxon>Parasitengona</taxon>
        <taxon>Trombiculoidea</taxon>
        <taxon>Trombiculidae</taxon>
        <taxon>Leptotrombidium</taxon>
    </lineage>
</organism>
<feature type="transmembrane region" description="Helical" evidence="4">
    <location>
        <begin position="400"/>
        <end position="422"/>
    </location>
</feature>
<feature type="transmembrane region" description="Helical" evidence="4">
    <location>
        <begin position="367"/>
        <end position="388"/>
    </location>
</feature>
<dbReference type="Proteomes" id="UP000288716">
    <property type="component" value="Unassembled WGS sequence"/>
</dbReference>
<feature type="transmembrane region" description="Helical" evidence="4">
    <location>
        <begin position="196"/>
        <end position="215"/>
    </location>
</feature>
<name>A0A443SCN7_9ACAR</name>
<evidence type="ECO:0000313" key="6">
    <source>
        <dbReference type="Proteomes" id="UP000288716"/>
    </source>
</evidence>
<evidence type="ECO:0000256" key="1">
    <source>
        <dbReference type="ARBA" id="ARBA00022692"/>
    </source>
</evidence>
<dbReference type="InterPro" id="IPR011701">
    <property type="entry name" value="MFS"/>
</dbReference>
<feature type="transmembrane region" description="Helical" evidence="4">
    <location>
        <begin position="309"/>
        <end position="329"/>
    </location>
</feature>
<dbReference type="EMBL" id="NCKV01003835">
    <property type="protein sequence ID" value="RWS25321.1"/>
    <property type="molecule type" value="Genomic_DNA"/>
</dbReference>
<dbReference type="OrthoDB" id="6506180at2759"/>
<keyword evidence="5" id="KW-0813">Transport</keyword>
<proteinExistence type="predicted"/>
<dbReference type="VEuPathDB" id="VectorBase:LDEU006720"/>
<keyword evidence="2 4" id="KW-1133">Transmembrane helix</keyword>
<accession>A0A443SCN7</accession>
<dbReference type="Pfam" id="PF07690">
    <property type="entry name" value="MFS_1"/>
    <property type="match status" value="1"/>
</dbReference>
<feature type="transmembrane region" description="Helical" evidence="4">
    <location>
        <begin position="54"/>
        <end position="77"/>
    </location>
</feature>
<dbReference type="Gene3D" id="1.20.1250.20">
    <property type="entry name" value="MFS general substrate transporter like domains"/>
    <property type="match status" value="1"/>
</dbReference>
<evidence type="ECO:0000256" key="4">
    <source>
        <dbReference type="SAM" id="Phobius"/>
    </source>
</evidence>
<comment type="caution">
    <text evidence="5">The sequence shown here is derived from an EMBL/GenBank/DDBJ whole genome shotgun (WGS) entry which is preliminary data.</text>
</comment>
<dbReference type="SUPFAM" id="SSF103473">
    <property type="entry name" value="MFS general substrate transporter"/>
    <property type="match status" value="1"/>
</dbReference>
<evidence type="ECO:0000313" key="5">
    <source>
        <dbReference type="EMBL" id="RWS25321.1"/>
    </source>
</evidence>
<keyword evidence="5" id="KW-0762">Sugar transport</keyword>
<keyword evidence="6" id="KW-1185">Reference proteome</keyword>
<dbReference type="PANTHER" id="PTHR23121:SF9">
    <property type="entry name" value="SODIUM-DEPENDENT GLUCOSE TRANSPORTER 1"/>
    <property type="match status" value="1"/>
</dbReference>
<dbReference type="InterPro" id="IPR036259">
    <property type="entry name" value="MFS_trans_sf"/>
</dbReference>
<feature type="transmembrane region" description="Helical" evidence="4">
    <location>
        <begin position="335"/>
        <end position="355"/>
    </location>
</feature>
<sequence length="431" mass="48409">MVEVNDKRYKLQLSAIIAFTYFAYVTKFIESFNYNTLGPTLNDLQHSLAVDNVQISYLFITRAGLYFLGAIFCNYILMFTKMLNFNKLNDLSWMDVHMGFTPQMSKLWEVLLLQSMFGFVSGGIDIASNVLMLEMWQKESNRYLQGVHLCYAIGATAAPLVSSQFLEYQNSNNSSLFYFRTLKFDKKGAENSQLEIPFAITGITAIIAAIIIFAFEIMKPYKIPERCLTRKNDENCTYYVTFVTIAALMSCGYPGLELNTFGYLPTFLTRINLGISDQESSFMTATMAAAYMSLRIIGVFVANKMKTTIILGTSFVVVVIANLLILFVGANSYSLMWPCLILLGLGFSMVLPSLFTYSEERIDVTNAIAGLFIFASSGIPSTSPLLIGKLIKTEPLVFCYLNVSLAIAVLLLFIAATFLDFWKHKFLKTNN</sequence>
<dbReference type="STRING" id="299467.A0A443SCN7"/>
<gene>
    <name evidence="5" type="ORF">B4U80_06558</name>
</gene>
<feature type="transmembrane region" description="Helical" evidence="4">
    <location>
        <begin position="236"/>
        <end position="256"/>
    </location>
</feature>
<evidence type="ECO:0000256" key="2">
    <source>
        <dbReference type="ARBA" id="ARBA00022989"/>
    </source>
</evidence>
<feature type="transmembrane region" description="Helical" evidence="4">
    <location>
        <begin position="282"/>
        <end position="302"/>
    </location>
</feature>
<keyword evidence="3 4" id="KW-0472">Membrane</keyword>
<feature type="transmembrane region" description="Helical" evidence="4">
    <location>
        <begin position="12"/>
        <end position="34"/>
    </location>
</feature>
<dbReference type="GO" id="GO:0022857">
    <property type="term" value="F:transmembrane transporter activity"/>
    <property type="evidence" value="ECO:0007669"/>
    <property type="project" value="InterPro"/>
</dbReference>
<feature type="transmembrane region" description="Helical" evidence="4">
    <location>
        <begin position="110"/>
        <end position="133"/>
    </location>
</feature>
<protein>
    <submittedName>
        <fullName evidence="5">Sodium-dependent glucose transporter 1-like protein</fullName>
    </submittedName>
</protein>
<reference evidence="5 6" key="1">
    <citation type="journal article" date="2018" name="Gigascience">
        <title>Genomes of trombidid mites reveal novel predicted allergens and laterally-transferred genes associated with secondary metabolism.</title>
        <authorList>
            <person name="Dong X."/>
            <person name="Chaisiri K."/>
            <person name="Xia D."/>
            <person name="Armstrong S.D."/>
            <person name="Fang Y."/>
            <person name="Donnelly M.J."/>
            <person name="Kadowaki T."/>
            <person name="McGarry J.W."/>
            <person name="Darby A.C."/>
            <person name="Makepeace B.L."/>
        </authorList>
    </citation>
    <scope>NUCLEOTIDE SEQUENCE [LARGE SCALE GENOMIC DNA]</scope>
    <source>
        <strain evidence="5">UoL-UT</strain>
    </source>
</reference>
<dbReference type="AlphaFoldDB" id="A0A443SCN7"/>